<evidence type="ECO:0000313" key="2">
    <source>
        <dbReference type="Proteomes" id="UP000006329"/>
    </source>
</evidence>
<gene>
    <name evidence="1" type="ORF">LEP1GSC179_1189</name>
</gene>
<proteinExistence type="predicted"/>
<accession>A0A0E2BJL5</accession>
<dbReference type="Proteomes" id="UP000006329">
    <property type="component" value="Unassembled WGS sequence"/>
</dbReference>
<comment type="caution">
    <text evidence="1">The sequence shown here is derived from an EMBL/GenBank/DDBJ whole genome shotgun (WGS) entry which is preliminary data.</text>
</comment>
<evidence type="ECO:0000313" key="1">
    <source>
        <dbReference type="EMBL" id="EKO35350.1"/>
    </source>
</evidence>
<name>A0A0E2BJL5_9LEPT</name>
<sequence length="461" mass="49730">MSEINNINISIALSTLPLAQKGFGLVMIAGDTIRQVKYELSILSETSGLKWRAASPGEKFIQIKYVVNGNNTPLSVTRTGSGTSSSPHVITVAVGTNASGLPISTAAQIKTAAEAVSNVAGASKIVDVLLIQAPGDGVVSEFLQAPLIDKNGSFVEVTDADQLLDPSIGYQANDPEYKMAGQVFVGETRAEKVVVFKISSFSNLVADIAALRNSGKDDWYWLLITSRVKADIQAAAAYIDTLEKCGMFATSDQTTADEFKPERSALIVSNFANEFPDARVLGECATQEIGSVTWDSKRLGNQKNSGVTMAEQTALLAKKVNLIREMGGVNVFWEGTMMGGQYIDIINGRDLTKARLTESWHSLKINNKKLPMTIGGLRMIEASLREVFRDLGRKGVIAKVEDPDGRNKSDMGDFQYKLFLPESMSEIPTNDRANRKVSPITFTCTVGGGINKLDIKGTMGV</sequence>
<dbReference type="EMBL" id="AHON02000013">
    <property type="protein sequence ID" value="EKO35350.1"/>
    <property type="molecule type" value="Genomic_DNA"/>
</dbReference>
<keyword evidence="2" id="KW-1185">Reference proteome</keyword>
<organism evidence="1 2">
    <name type="scientific">Leptospira santarosai str. MOR084</name>
    <dbReference type="NCBI Taxonomy" id="1049984"/>
    <lineage>
        <taxon>Bacteria</taxon>
        <taxon>Pseudomonadati</taxon>
        <taxon>Spirochaetota</taxon>
        <taxon>Spirochaetia</taxon>
        <taxon>Leptospirales</taxon>
        <taxon>Leptospiraceae</taxon>
        <taxon>Leptospira</taxon>
    </lineage>
</organism>
<dbReference type="AlphaFoldDB" id="A0A0E2BJL5"/>
<reference evidence="1" key="1">
    <citation type="submission" date="2012-10" db="EMBL/GenBank/DDBJ databases">
        <authorList>
            <person name="Harkins D.M."/>
            <person name="Durkin A.S."/>
            <person name="Brinkac L.M."/>
            <person name="Haft D.H."/>
            <person name="Selengut J.D."/>
            <person name="Sanka R."/>
            <person name="DePew J."/>
            <person name="Purushe J."/>
            <person name="Matthias M.A."/>
            <person name="Vinetz J.M."/>
            <person name="Sutton G.G."/>
            <person name="Nierman W.C."/>
            <person name="Fouts D.E."/>
        </authorList>
    </citation>
    <scope>NUCLEOTIDE SEQUENCE [LARGE SCALE GENOMIC DNA]</scope>
    <source>
        <strain evidence="1">MOR084</strain>
    </source>
</reference>
<dbReference type="RefSeq" id="WP_004484271.1">
    <property type="nucleotide sequence ID" value="NZ_AHON02000013.1"/>
</dbReference>
<protein>
    <submittedName>
        <fullName evidence="1">PF11863 family protein</fullName>
    </submittedName>
</protein>